<evidence type="ECO:0000313" key="1">
    <source>
        <dbReference type="EMBL" id="KAF2671356.1"/>
    </source>
</evidence>
<evidence type="ECO:0000313" key="2">
    <source>
        <dbReference type="Proteomes" id="UP000799302"/>
    </source>
</evidence>
<dbReference type="AlphaFoldDB" id="A0A6A6UI36"/>
<dbReference type="Proteomes" id="UP000799302">
    <property type="component" value="Unassembled WGS sequence"/>
</dbReference>
<proteinExistence type="predicted"/>
<protein>
    <submittedName>
        <fullName evidence="1">Uncharacterized protein</fullName>
    </submittedName>
</protein>
<accession>A0A6A6UI36</accession>
<name>A0A6A6UI36_9PEZI</name>
<keyword evidence="2" id="KW-1185">Reference proteome</keyword>
<sequence>MLSANGAVVGTTLFQVVNSFHAASIYAWKLCASDTRGLLCGQQPAEQLSRVAFIRHQFAATSKTPNVDAQEIYKASGTCQRNAVAKWVTWSMTPSRTGLIHTSLFTWSTWHRANKSSIFQDLWMLFVTSPFYSFLRYCCQIPFWILFAPLNAVLGQSQCSAAQNLSCSFSPMYIAMSIGSQTKHI</sequence>
<dbReference type="EMBL" id="MU004233">
    <property type="protein sequence ID" value="KAF2671356.1"/>
    <property type="molecule type" value="Genomic_DNA"/>
</dbReference>
<reference evidence="1" key="1">
    <citation type="journal article" date="2020" name="Stud. Mycol.">
        <title>101 Dothideomycetes genomes: a test case for predicting lifestyles and emergence of pathogens.</title>
        <authorList>
            <person name="Haridas S."/>
            <person name="Albert R."/>
            <person name="Binder M."/>
            <person name="Bloem J."/>
            <person name="Labutti K."/>
            <person name="Salamov A."/>
            <person name="Andreopoulos B."/>
            <person name="Baker S."/>
            <person name="Barry K."/>
            <person name="Bills G."/>
            <person name="Bluhm B."/>
            <person name="Cannon C."/>
            <person name="Castanera R."/>
            <person name="Culley D."/>
            <person name="Daum C."/>
            <person name="Ezra D."/>
            <person name="Gonzalez J."/>
            <person name="Henrissat B."/>
            <person name="Kuo A."/>
            <person name="Liang C."/>
            <person name="Lipzen A."/>
            <person name="Lutzoni F."/>
            <person name="Magnuson J."/>
            <person name="Mondo S."/>
            <person name="Nolan M."/>
            <person name="Ohm R."/>
            <person name="Pangilinan J."/>
            <person name="Park H.-J."/>
            <person name="Ramirez L."/>
            <person name="Alfaro M."/>
            <person name="Sun H."/>
            <person name="Tritt A."/>
            <person name="Yoshinaga Y."/>
            <person name="Zwiers L.-H."/>
            <person name="Turgeon B."/>
            <person name="Goodwin S."/>
            <person name="Spatafora J."/>
            <person name="Crous P."/>
            <person name="Grigoriev I."/>
        </authorList>
    </citation>
    <scope>NUCLEOTIDE SEQUENCE</scope>
    <source>
        <strain evidence="1">CBS 115976</strain>
    </source>
</reference>
<gene>
    <name evidence="1" type="ORF">BT63DRAFT_215079</name>
</gene>
<organism evidence="1 2">
    <name type="scientific">Microthyrium microscopicum</name>
    <dbReference type="NCBI Taxonomy" id="703497"/>
    <lineage>
        <taxon>Eukaryota</taxon>
        <taxon>Fungi</taxon>
        <taxon>Dikarya</taxon>
        <taxon>Ascomycota</taxon>
        <taxon>Pezizomycotina</taxon>
        <taxon>Dothideomycetes</taxon>
        <taxon>Dothideomycetes incertae sedis</taxon>
        <taxon>Microthyriales</taxon>
        <taxon>Microthyriaceae</taxon>
        <taxon>Microthyrium</taxon>
    </lineage>
</organism>